<dbReference type="Gene3D" id="1.10.357.10">
    <property type="entry name" value="Tetracycline Repressor, domain 2"/>
    <property type="match status" value="1"/>
</dbReference>
<feature type="compositionally biased region" description="Polar residues" evidence="4">
    <location>
        <begin position="1"/>
        <end position="10"/>
    </location>
</feature>
<reference evidence="6" key="2">
    <citation type="journal article" date="2014" name="ISME J.">
        <title>Microbial stratification in low pH oxic and suboxic macroscopic growths along an acid mine drainage.</title>
        <authorList>
            <person name="Mendez-Garcia C."/>
            <person name="Mesa V."/>
            <person name="Sprenger R.R."/>
            <person name="Richter M."/>
            <person name="Diez M.S."/>
            <person name="Solano J."/>
            <person name="Bargiela R."/>
            <person name="Golyshina O.V."/>
            <person name="Manteca A."/>
            <person name="Ramos J.L."/>
            <person name="Gallego J.R."/>
            <person name="Llorente I."/>
            <person name="Martins Dos Santos V.A."/>
            <person name="Jensen O.N."/>
            <person name="Pelaez A.I."/>
            <person name="Sanchez J."/>
            <person name="Ferrer M."/>
        </authorList>
    </citation>
    <scope>NUCLEOTIDE SEQUENCE</scope>
</reference>
<dbReference type="EMBL" id="AUZZ01006968">
    <property type="protein sequence ID" value="EQD44306.1"/>
    <property type="molecule type" value="Genomic_DNA"/>
</dbReference>
<evidence type="ECO:0000256" key="2">
    <source>
        <dbReference type="ARBA" id="ARBA00023125"/>
    </source>
</evidence>
<dbReference type="Pfam" id="PF00440">
    <property type="entry name" value="TetR_N"/>
    <property type="match status" value="1"/>
</dbReference>
<accession>T0Z8I2</accession>
<keyword evidence="1" id="KW-0805">Transcription regulation</keyword>
<dbReference type="AlphaFoldDB" id="T0Z8I2"/>
<dbReference type="PROSITE" id="PS50977">
    <property type="entry name" value="HTH_TETR_2"/>
    <property type="match status" value="1"/>
</dbReference>
<keyword evidence="2 6" id="KW-0238">DNA-binding</keyword>
<evidence type="ECO:0000256" key="4">
    <source>
        <dbReference type="SAM" id="MobiDB-lite"/>
    </source>
</evidence>
<sequence length="86" mass="9660">MRSIELNKQSSTREAREAALEREEPEEQRRRQLIEVTIDSLAEVGYVGSTLAQIAQRAGVSPGLVAHYFGDKDGLLEATFRTLSRR</sequence>
<evidence type="ECO:0000256" key="3">
    <source>
        <dbReference type="ARBA" id="ARBA00023163"/>
    </source>
</evidence>
<reference evidence="6" key="1">
    <citation type="submission" date="2013-08" db="EMBL/GenBank/DDBJ databases">
        <authorList>
            <person name="Mendez C."/>
            <person name="Richter M."/>
            <person name="Ferrer M."/>
            <person name="Sanchez J."/>
        </authorList>
    </citation>
    <scope>NUCLEOTIDE SEQUENCE</scope>
</reference>
<dbReference type="InterPro" id="IPR001647">
    <property type="entry name" value="HTH_TetR"/>
</dbReference>
<evidence type="ECO:0000259" key="5">
    <source>
        <dbReference type="PROSITE" id="PS50977"/>
    </source>
</evidence>
<feature type="non-terminal residue" evidence="6">
    <location>
        <position position="86"/>
    </location>
</feature>
<evidence type="ECO:0000256" key="1">
    <source>
        <dbReference type="ARBA" id="ARBA00023015"/>
    </source>
</evidence>
<comment type="caution">
    <text evidence="6">The sequence shown here is derived from an EMBL/GenBank/DDBJ whole genome shotgun (WGS) entry which is preliminary data.</text>
</comment>
<name>T0Z8I2_9ZZZZ</name>
<organism evidence="6">
    <name type="scientific">mine drainage metagenome</name>
    <dbReference type="NCBI Taxonomy" id="410659"/>
    <lineage>
        <taxon>unclassified sequences</taxon>
        <taxon>metagenomes</taxon>
        <taxon>ecological metagenomes</taxon>
    </lineage>
</organism>
<dbReference type="PRINTS" id="PR00455">
    <property type="entry name" value="HTHTETR"/>
</dbReference>
<dbReference type="PANTHER" id="PTHR30055">
    <property type="entry name" value="HTH-TYPE TRANSCRIPTIONAL REGULATOR RUTR"/>
    <property type="match status" value="1"/>
</dbReference>
<dbReference type="PANTHER" id="PTHR30055:SF234">
    <property type="entry name" value="HTH-TYPE TRANSCRIPTIONAL REGULATOR BETI"/>
    <property type="match status" value="1"/>
</dbReference>
<feature type="compositionally biased region" description="Basic and acidic residues" evidence="4">
    <location>
        <begin position="11"/>
        <end position="29"/>
    </location>
</feature>
<dbReference type="GO" id="GO:0000976">
    <property type="term" value="F:transcription cis-regulatory region binding"/>
    <property type="evidence" value="ECO:0007669"/>
    <property type="project" value="TreeGrafter"/>
</dbReference>
<dbReference type="InterPro" id="IPR050109">
    <property type="entry name" value="HTH-type_TetR-like_transc_reg"/>
</dbReference>
<feature type="domain" description="HTH tetR-type" evidence="5">
    <location>
        <begin position="27"/>
        <end position="86"/>
    </location>
</feature>
<dbReference type="SUPFAM" id="SSF46689">
    <property type="entry name" value="Homeodomain-like"/>
    <property type="match status" value="1"/>
</dbReference>
<feature type="region of interest" description="Disordered" evidence="4">
    <location>
        <begin position="1"/>
        <end position="29"/>
    </location>
</feature>
<dbReference type="GO" id="GO:0003700">
    <property type="term" value="F:DNA-binding transcription factor activity"/>
    <property type="evidence" value="ECO:0007669"/>
    <property type="project" value="TreeGrafter"/>
</dbReference>
<gene>
    <name evidence="6" type="ORF">B2A_09645</name>
</gene>
<keyword evidence="3" id="KW-0804">Transcription</keyword>
<evidence type="ECO:0000313" key="6">
    <source>
        <dbReference type="EMBL" id="EQD44306.1"/>
    </source>
</evidence>
<proteinExistence type="predicted"/>
<dbReference type="InterPro" id="IPR009057">
    <property type="entry name" value="Homeodomain-like_sf"/>
</dbReference>
<protein>
    <submittedName>
        <fullName evidence="6">Transcriptional regulator, TetR-like, DNA-binding, bacterial/archaeal domain protein</fullName>
    </submittedName>
</protein>